<feature type="non-terminal residue" evidence="3">
    <location>
        <position position="336"/>
    </location>
</feature>
<dbReference type="OrthoDB" id="5983462at2759"/>
<dbReference type="KEGG" id="aten:116298295"/>
<accession>A0A6P8IC77</accession>
<dbReference type="InterPro" id="IPR057373">
    <property type="entry name" value="ZNFX1"/>
</dbReference>
<evidence type="ECO:0000259" key="1">
    <source>
        <dbReference type="Pfam" id="PF25396"/>
    </source>
</evidence>
<name>A0A6P8IC77_ACTTE</name>
<dbReference type="InParanoid" id="A0A6P8IC77"/>
<evidence type="ECO:0000313" key="2">
    <source>
        <dbReference type="Proteomes" id="UP000515163"/>
    </source>
</evidence>
<evidence type="ECO:0000313" key="3">
    <source>
        <dbReference type="RefSeq" id="XP_031562550.1"/>
    </source>
</evidence>
<proteinExistence type="predicted"/>
<protein>
    <submittedName>
        <fullName evidence="3">NFX1-type zinc finger-containing protein 1-like</fullName>
    </submittedName>
</protein>
<dbReference type="Pfam" id="PF25396">
    <property type="entry name" value="ZNFX1"/>
    <property type="match status" value="1"/>
</dbReference>
<dbReference type="GeneID" id="116298295"/>
<dbReference type="AlphaFoldDB" id="A0A6P8IC77"/>
<feature type="domain" description="ZNFX1" evidence="1">
    <location>
        <begin position="228"/>
        <end position="335"/>
    </location>
</feature>
<dbReference type="RefSeq" id="XP_031562550.1">
    <property type="nucleotide sequence ID" value="XM_031706690.1"/>
</dbReference>
<reference evidence="3" key="1">
    <citation type="submission" date="2025-08" db="UniProtKB">
        <authorList>
            <consortium name="RefSeq"/>
        </authorList>
    </citation>
    <scope>IDENTIFICATION</scope>
    <source>
        <tissue evidence="3">Tentacle</tissue>
    </source>
</reference>
<dbReference type="Proteomes" id="UP000515163">
    <property type="component" value="Unplaced"/>
</dbReference>
<gene>
    <name evidence="3" type="primary">LOC116298295</name>
</gene>
<organism evidence="2 3">
    <name type="scientific">Actinia tenebrosa</name>
    <name type="common">Australian red waratah sea anemone</name>
    <dbReference type="NCBI Taxonomy" id="6105"/>
    <lineage>
        <taxon>Eukaryota</taxon>
        <taxon>Metazoa</taxon>
        <taxon>Cnidaria</taxon>
        <taxon>Anthozoa</taxon>
        <taxon>Hexacorallia</taxon>
        <taxon>Actiniaria</taxon>
        <taxon>Actiniidae</taxon>
        <taxon>Actinia</taxon>
    </lineage>
</organism>
<sequence>MAERYIALLNSTEKIREELFMLIIDSLVKILKSKNRPTQVKYILCQTHQKFLVTHLTPFILTLSDNKDQNFEELILKLVTIIEVMLQRMPGEVVDIVPIIHLRDVVKQFHEKGLVSDQVKRRMKEAKALWEKVKKETGNKALSEKPPDNFRDLSVVPDYKDFQPGAKPFVRANVIDKAYISVEHYLDVQFRLLREDLIIPLRDGVKQLRKEKTMLEKGSQGDRKTTKKRRQVFVYQDVKILNPVCNREGGVYRICIDISHPALQRVQWKKSKRLKFGALVCVSPDSFHTLYFGSVEERDPADLNYGELQIRFDNCNGQQMRYFIENKTSFQMVESD</sequence>
<keyword evidence="2" id="KW-1185">Reference proteome</keyword>